<reference evidence="2 3" key="1">
    <citation type="submission" date="2023-05" db="EMBL/GenBank/DDBJ databases">
        <title>B98-5 Cell Line De Novo Hybrid Assembly: An Optical Mapping Approach.</title>
        <authorList>
            <person name="Kananen K."/>
            <person name="Auerbach J.A."/>
            <person name="Kautto E."/>
            <person name="Blachly J.S."/>
        </authorList>
    </citation>
    <scope>NUCLEOTIDE SEQUENCE [LARGE SCALE GENOMIC DNA]</scope>
    <source>
        <strain evidence="2">B95-8</strain>
        <tissue evidence="2">Cell line</tissue>
    </source>
</reference>
<feature type="compositionally biased region" description="Basic and acidic residues" evidence="1">
    <location>
        <begin position="25"/>
        <end position="34"/>
    </location>
</feature>
<evidence type="ECO:0000313" key="2">
    <source>
        <dbReference type="EMBL" id="KAK2120882.1"/>
    </source>
</evidence>
<comment type="caution">
    <text evidence="2">The sequence shown here is derived from an EMBL/GenBank/DDBJ whole genome shotgun (WGS) entry which is preliminary data.</text>
</comment>
<accession>A0ABQ9WGV8</accession>
<gene>
    <name evidence="2" type="ORF">P7K49_002268</name>
</gene>
<organism evidence="2 3">
    <name type="scientific">Saguinus oedipus</name>
    <name type="common">Cotton-top tamarin</name>
    <name type="synonym">Oedipomidas oedipus</name>
    <dbReference type="NCBI Taxonomy" id="9490"/>
    <lineage>
        <taxon>Eukaryota</taxon>
        <taxon>Metazoa</taxon>
        <taxon>Chordata</taxon>
        <taxon>Craniata</taxon>
        <taxon>Vertebrata</taxon>
        <taxon>Euteleostomi</taxon>
        <taxon>Mammalia</taxon>
        <taxon>Eutheria</taxon>
        <taxon>Euarchontoglires</taxon>
        <taxon>Primates</taxon>
        <taxon>Haplorrhini</taxon>
        <taxon>Platyrrhini</taxon>
        <taxon>Cebidae</taxon>
        <taxon>Callitrichinae</taxon>
        <taxon>Saguinus</taxon>
    </lineage>
</organism>
<feature type="compositionally biased region" description="Low complexity" evidence="1">
    <location>
        <begin position="69"/>
        <end position="79"/>
    </location>
</feature>
<proteinExistence type="predicted"/>
<dbReference type="Proteomes" id="UP001266305">
    <property type="component" value="Unassembled WGS sequence"/>
</dbReference>
<feature type="compositionally biased region" description="Pro residues" evidence="1">
    <location>
        <begin position="40"/>
        <end position="49"/>
    </location>
</feature>
<feature type="region of interest" description="Disordered" evidence="1">
    <location>
        <begin position="25"/>
        <end position="57"/>
    </location>
</feature>
<evidence type="ECO:0000313" key="3">
    <source>
        <dbReference type="Proteomes" id="UP001266305"/>
    </source>
</evidence>
<sequence length="154" mass="16287">MLAAPSAAAPSLFTPLTFSKHKAELTRHTQHEQHLFPGRPGCPPLPPSRQPKRDSAAMSLAHDLTWVPSPTVPPLSVTPGSPPMPSQCCHDSAGVTDTSTVFLQSRTSGTYRLSPRTRGRPHLVIPAAHAELAAHAVAGGAVVDAYAVLRREAP</sequence>
<protein>
    <submittedName>
        <fullName evidence="2">Uncharacterized protein</fullName>
    </submittedName>
</protein>
<feature type="region of interest" description="Disordered" evidence="1">
    <location>
        <begin position="69"/>
        <end position="90"/>
    </location>
</feature>
<name>A0ABQ9WGV8_SAGOE</name>
<feature type="non-terminal residue" evidence="2">
    <location>
        <position position="154"/>
    </location>
</feature>
<dbReference type="EMBL" id="JASSZA010000001">
    <property type="protein sequence ID" value="KAK2120882.1"/>
    <property type="molecule type" value="Genomic_DNA"/>
</dbReference>
<keyword evidence="3" id="KW-1185">Reference proteome</keyword>
<evidence type="ECO:0000256" key="1">
    <source>
        <dbReference type="SAM" id="MobiDB-lite"/>
    </source>
</evidence>